<dbReference type="Gene3D" id="2.60.120.260">
    <property type="entry name" value="Galactose-binding domain-like"/>
    <property type="match status" value="1"/>
</dbReference>
<evidence type="ECO:0000259" key="1">
    <source>
        <dbReference type="PROSITE" id="PS50022"/>
    </source>
</evidence>
<sequence length="298" mass="33484">MKLKYIWITTGLLACITGCDDKLETYETSGGANAPTAIASSSVDSEALPGQIKLVWDAPAENAYEYLQVKYRDPWTQEEICEIASKYTTELTIDNTLARFGDYSFYFQTFNVKNQGSEVTEIKAKSGAAPITVQEKSRKEFALSASQLSTNAQEPSEGPISNLVDGNVNNFFHTRWSSPQIDLPHYIQIDFKEAHENFSVYYRTRGDDTWTTAARPSSVELQISNDGESWETLTTLSGLPTGHGDEYTSEFVMPGKSFTYFRFNVIATSSNTKYFNMAEFKFYDVEVEVYDPETAPLD</sequence>
<gene>
    <name evidence="2" type="ORF">HMPREF2531_05057</name>
</gene>
<dbReference type="InterPro" id="IPR000421">
    <property type="entry name" value="FA58C"/>
</dbReference>
<dbReference type="Pfam" id="PF00754">
    <property type="entry name" value="F5_F8_type_C"/>
    <property type="match status" value="1"/>
</dbReference>
<dbReference type="Gene3D" id="2.60.40.10">
    <property type="entry name" value="Immunoglobulins"/>
    <property type="match status" value="1"/>
</dbReference>
<dbReference type="Proteomes" id="UP000070319">
    <property type="component" value="Unassembled WGS sequence"/>
</dbReference>
<dbReference type="PATRIC" id="fig|329854.7.peg.5129"/>
<proteinExistence type="predicted"/>
<feature type="domain" description="F5/8 type C" evidence="1">
    <location>
        <begin position="126"/>
        <end position="285"/>
    </location>
</feature>
<comment type="caution">
    <text evidence="2">The sequence shown here is derived from an EMBL/GenBank/DDBJ whole genome shotgun (WGS) entry which is preliminary data.</text>
</comment>
<dbReference type="RefSeq" id="WP_061438190.1">
    <property type="nucleotide sequence ID" value="NZ_KQ968741.1"/>
</dbReference>
<dbReference type="PROSITE" id="PS51257">
    <property type="entry name" value="PROKAR_LIPOPROTEIN"/>
    <property type="match status" value="1"/>
</dbReference>
<name>A0A139KNI9_9BACE</name>
<accession>A0A139KNI9</accession>
<dbReference type="InterPro" id="IPR013783">
    <property type="entry name" value="Ig-like_fold"/>
</dbReference>
<evidence type="ECO:0000313" key="2">
    <source>
        <dbReference type="EMBL" id="KXT40759.1"/>
    </source>
</evidence>
<evidence type="ECO:0000313" key="3">
    <source>
        <dbReference type="Proteomes" id="UP000070319"/>
    </source>
</evidence>
<dbReference type="SUPFAM" id="SSF49785">
    <property type="entry name" value="Galactose-binding domain-like"/>
    <property type="match status" value="1"/>
</dbReference>
<dbReference type="InterPro" id="IPR008979">
    <property type="entry name" value="Galactose-bd-like_sf"/>
</dbReference>
<dbReference type="AlphaFoldDB" id="A0A139KNI9"/>
<organism evidence="2">
    <name type="scientific">Bacteroides intestinalis</name>
    <dbReference type="NCBI Taxonomy" id="329854"/>
    <lineage>
        <taxon>Bacteria</taxon>
        <taxon>Pseudomonadati</taxon>
        <taxon>Bacteroidota</taxon>
        <taxon>Bacteroidia</taxon>
        <taxon>Bacteroidales</taxon>
        <taxon>Bacteroidaceae</taxon>
        <taxon>Bacteroides</taxon>
    </lineage>
</organism>
<protein>
    <submittedName>
        <fullName evidence="2">F5/8 type C domain protein</fullName>
    </submittedName>
</protein>
<dbReference type="PROSITE" id="PS50022">
    <property type="entry name" value="FA58C_3"/>
    <property type="match status" value="1"/>
</dbReference>
<reference evidence="2 3" key="1">
    <citation type="submission" date="2016-02" db="EMBL/GenBank/DDBJ databases">
        <authorList>
            <person name="Wen L."/>
            <person name="He K."/>
            <person name="Yang H."/>
        </authorList>
    </citation>
    <scope>NUCLEOTIDE SEQUENCE [LARGE SCALE GENOMIC DNA]</scope>
    <source>
        <strain evidence="2 3">KLE1704</strain>
    </source>
</reference>
<dbReference type="EMBL" id="LTDF01000176">
    <property type="protein sequence ID" value="KXT40759.1"/>
    <property type="molecule type" value="Genomic_DNA"/>
</dbReference>